<evidence type="ECO:0000256" key="6">
    <source>
        <dbReference type="ARBA" id="ARBA00022801"/>
    </source>
</evidence>
<dbReference type="GO" id="GO:0005886">
    <property type="term" value="C:plasma membrane"/>
    <property type="evidence" value="ECO:0007669"/>
    <property type="project" value="UniProtKB-SubCell"/>
</dbReference>
<dbReference type="GO" id="GO:0006508">
    <property type="term" value="P:proteolysis"/>
    <property type="evidence" value="ECO:0007669"/>
    <property type="project" value="UniProtKB-KW"/>
</dbReference>
<dbReference type="PANTHER" id="PTHR33695">
    <property type="entry name" value="LIPOPROTEIN SIGNAL PEPTIDASE"/>
    <property type="match status" value="1"/>
</dbReference>
<comment type="function">
    <text evidence="9 10">This protein specifically catalyzes the removal of signal peptides from prolipoproteins.</text>
</comment>
<feature type="active site" evidence="9">
    <location>
        <position position="111"/>
    </location>
</feature>
<comment type="caution">
    <text evidence="12">The sequence shown here is derived from an EMBL/GenBank/DDBJ whole genome shotgun (WGS) entry which is preliminary data.</text>
</comment>
<evidence type="ECO:0000313" key="12">
    <source>
        <dbReference type="EMBL" id="KPJ68452.1"/>
    </source>
</evidence>
<comment type="catalytic activity">
    <reaction evidence="9 10">
        <text>Release of signal peptides from bacterial membrane prolipoproteins. Hydrolyzes -Xaa-Yaa-Zaa-|-(S,diacylglyceryl)Cys-, in which Xaa is hydrophobic (preferably Leu), and Yaa (Ala or Ser) and Zaa (Gly or Ala) have small, neutral side chains.</text>
        <dbReference type="EC" id="3.4.23.36"/>
    </reaction>
</comment>
<comment type="subcellular location">
    <subcellularLocation>
        <location evidence="9">Cell membrane</location>
        <topology evidence="9">Multi-pass membrane protein</topology>
    </subcellularLocation>
</comment>
<feature type="transmembrane region" description="Helical" evidence="9">
    <location>
        <begin position="49"/>
        <end position="76"/>
    </location>
</feature>
<dbReference type="UniPathway" id="UPA00665"/>
<accession>A0A0S7Y1K4</accession>
<feature type="transmembrane region" description="Helical" evidence="9">
    <location>
        <begin position="121"/>
        <end position="141"/>
    </location>
</feature>
<dbReference type="EMBL" id="LIZX01000052">
    <property type="protein sequence ID" value="KPJ68452.1"/>
    <property type="molecule type" value="Genomic_DNA"/>
</dbReference>
<reference evidence="12 13" key="1">
    <citation type="journal article" date="2015" name="Microbiome">
        <title>Genomic resolution of linkages in carbon, nitrogen, and sulfur cycling among widespread estuary sediment bacteria.</title>
        <authorList>
            <person name="Baker B.J."/>
            <person name="Lazar C.S."/>
            <person name="Teske A.P."/>
            <person name="Dick G.J."/>
        </authorList>
    </citation>
    <scope>NUCLEOTIDE SEQUENCE [LARGE SCALE GENOMIC DNA]</scope>
    <source>
        <strain evidence="12">DG_54_3</strain>
    </source>
</reference>
<evidence type="ECO:0000256" key="1">
    <source>
        <dbReference type="ARBA" id="ARBA00006139"/>
    </source>
</evidence>
<dbReference type="InterPro" id="IPR001872">
    <property type="entry name" value="Peptidase_A8"/>
</dbReference>
<evidence type="ECO:0000256" key="8">
    <source>
        <dbReference type="ARBA" id="ARBA00023136"/>
    </source>
</evidence>
<dbReference type="PANTHER" id="PTHR33695:SF1">
    <property type="entry name" value="LIPOPROTEIN SIGNAL PEPTIDASE"/>
    <property type="match status" value="1"/>
</dbReference>
<feature type="active site" evidence="9">
    <location>
        <position position="125"/>
    </location>
</feature>
<evidence type="ECO:0000256" key="2">
    <source>
        <dbReference type="ARBA" id="ARBA00022475"/>
    </source>
</evidence>
<keyword evidence="8 9" id="KW-0472">Membrane</keyword>
<dbReference type="PRINTS" id="PR00781">
    <property type="entry name" value="LIPOSIGPTASE"/>
</dbReference>
<keyword evidence="7 9" id="KW-1133">Transmembrane helix</keyword>
<evidence type="ECO:0000256" key="4">
    <source>
        <dbReference type="ARBA" id="ARBA00022692"/>
    </source>
</evidence>
<evidence type="ECO:0000313" key="13">
    <source>
        <dbReference type="Proteomes" id="UP000051861"/>
    </source>
</evidence>
<keyword evidence="3 9" id="KW-0645">Protease</keyword>
<comment type="similarity">
    <text evidence="1 9 11">Belongs to the peptidase A8 family.</text>
</comment>
<evidence type="ECO:0000256" key="11">
    <source>
        <dbReference type="RuleBase" id="RU004181"/>
    </source>
</evidence>
<keyword evidence="2 9" id="KW-1003">Cell membrane</keyword>
<dbReference type="NCBIfam" id="TIGR00077">
    <property type="entry name" value="lspA"/>
    <property type="match status" value="1"/>
</dbReference>
<name>A0A0S7Y1K4_UNCSA</name>
<keyword evidence="5 9" id="KW-0064">Aspartyl protease</keyword>
<evidence type="ECO:0000256" key="3">
    <source>
        <dbReference type="ARBA" id="ARBA00022670"/>
    </source>
</evidence>
<evidence type="ECO:0000256" key="5">
    <source>
        <dbReference type="ARBA" id="ARBA00022750"/>
    </source>
</evidence>
<protein>
    <recommendedName>
        <fullName evidence="9">Lipoprotein signal peptidase</fullName>
        <ecNumber evidence="9">3.4.23.36</ecNumber>
    </recommendedName>
    <alternativeName>
        <fullName evidence="9">Prolipoprotein signal peptidase</fullName>
    </alternativeName>
    <alternativeName>
        <fullName evidence="9">Signal peptidase II</fullName>
        <shortName evidence="9">SPase II</shortName>
    </alternativeName>
</protein>
<keyword evidence="6 9" id="KW-0378">Hydrolase</keyword>
<comment type="pathway">
    <text evidence="9">Protein modification; lipoprotein biosynthesis (signal peptide cleavage).</text>
</comment>
<gene>
    <name evidence="9" type="primary">lspA</name>
    <name evidence="12" type="ORF">AMJ44_06460</name>
</gene>
<dbReference type="PATRIC" id="fig|1703775.3.peg.2458"/>
<dbReference type="EC" id="3.4.23.36" evidence="9"/>
<dbReference type="GO" id="GO:0004190">
    <property type="term" value="F:aspartic-type endopeptidase activity"/>
    <property type="evidence" value="ECO:0007669"/>
    <property type="project" value="UniProtKB-UniRule"/>
</dbReference>
<dbReference type="AlphaFoldDB" id="A0A0S7Y1K4"/>
<feature type="transmembrane region" description="Helical" evidence="9">
    <location>
        <begin position="83"/>
        <end position="101"/>
    </location>
</feature>
<evidence type="ECO:0000256" key="9">
    <source>
        <dbReference type="HAMAP-Rule" id="MF_00161"/>
    </source>
</evidence>
<keyword evidence="4 9" id="KW-0812">Transmembrane</keyword>
<proteinExistence type="inferred from homology"/>
<dbReference type="Pfam" id="PF01252">
    <property type="entry name" value="Peptidase_A8"/>
    <property type="match status" value="1"/>
</dbReference>
<dbReference type="PROSITE" id="PS00855">
    <property type="entry name" value="SPASE_II"/>
    <property type="match status" value="1"/>
</dbReference>
<comment type="caution">
    <text evidence="9">Lacks conserved residue(s) required for the propagation of feature annotation.</text>
</comment>
<evidence type="ECO:0000256" key="7">
    <source>
        <dbReference type="ARBA" id="ARBA00022989"/>
    </source>
</evidence>
<organism evidence="12 13">
    <name type="scientific">candidate division WOR-1 bacterium DG_54_3</name>
    <dbReference type="NCBI Taxonomy" id="1703775"/>
    <lineage>
        <taxon>Bacteria</taxon>
        <taxon>Bacillati</taxon>
        <taxon>Saganbacteria</taxon>
    </lineage>
</organism>
<dbReference type="HAMAP" id="MF_00161">
    <property type="entry name" value="LspA"/>
    <property type="match status" value="1"/>
</dbReference>
<sequence length="151" mass="16862">MFFYVLALAILIIDQVLKSLVHQSMSLGQSIPLLDGIIKLTYVRNTGAAFSLFVGFSPYLLVIGVIVALAVIYFHYKIPARNYYLQTGLAFILGGSLGNLVDRIFRSYVIDYLDVTVWPVFNFADIMINAGVILIAFKLFAERKKDVSDSV</sequence>
<dbReference type="Proteomes" id="UP000051861">
    <property type="component" value="Unassembled WGS sequence"/>
</dbReference>
<evidence type="ECO:0000256" key="10">
    <source>
        <dbReference type="RuleBase" id="RU000594"/>
    </source>
</evidence>